<keyword evidence="1" id="KW-0732">Signal</keyword>
<keyword evidence="3" id="KW-1185">Reference proteome</keyword>
<feature type="signal peptide" evidence="1">
    <location>
        <begin position="1"/>
        <end position="19"/>
    </location>
</feature>
<dbReference type="GeneID" id="18927408"/>
<dbReference type="InParanoid" id="F4RFQ4"/>
<accession>F4RFQ4</accession>
<evidence type="ECO:0000313" key="3">
    <source>
        <dbReference type="Proteomes" id="UP000001072"/>
    </source>
</evidence>
<gene>
    <name evidence="2" type="ORF">MELLADRAFT_34673</name>
</gene>
<dbReference type="OrthoDB" id="10277956at2759"/>
<dbReference type="EMBL" id="GL883099">
    <property type="protein sequence ID" value="EGG08891.1"/>
    <property type="molecule type" value="Genomic_DNA"/>
</dbReference>
<dbReference type="AlphaFoldDB" id="F4RFQ4"/>
<organism evidence="3">
    <name type="scientific">Melampsora larici-populina (strain 98AG31 / pathotype 3-4-7)</name>
    <name type="common">Poplar leaf rust fungus</name>
    <dbReference type="NCBI Taxonomy" id="747676"/>
    <lineage>
        <taxon>Eukaryota</taxon>
        <taxon>Fungi</taxon>
        <taxon>Dikarya</taxon>
        <taxon>Basidiomycota</taxon>
        <taxon>Pucciniomycotina</taxon>
        <taxon>Pucciniomycetes</taxon>
        <taxon>Pucciniales</taxon>
        <taxon>Melampsoraceae</taxon>
        <taxon>Melampsora</taxon>
    </lineage>
</organism>
<evidence type="ECO:0000256" key="1">
    <source>
        <dbReference type="SAM" id="SignalP"/>
    </source>
</evidence>
<dbReference type="HOGENOM" id="CLU_2655010_0_0_1"/>
<reference evidence="3" key="1">
    <citation type="journal article" date="2011" name="Proc. Natl. Acad. Sci. U.S.A.">
        <title>Obligate biotrophy features unraveled by the genomic analysis of rust fungi.</title>
        <authorList>
            <person name="Duplessis S."/>
            <person name="Cuomo C.A."/>
            <person name="Lin Y.-C."/>
            <person name="Aerts A."/>
            <person name="Tisserant E."/>
            <person name="Veneault-Fourrey C."/>
            <person name="Joly D.L."/>
            <person name="Hacquard S."/>
            <person name="Amselem J."/>
            <person name="Cantarel B.L."/>
            <person name="Chiu R."/>
            <person name="Coutinho P.M."/>
            <person name="Feau N."/>
            <person name="Field M."/>
            <person name="Frey P."/>
            <person name="Gelhaye E."/>
            <person name="Goldberg J."/>
            <person name="Grabherr M.G."/>
            <person name="Kodira C.D."/>
            <person name="Kohler A."/>
            <person name="Kuees U."/>
            <person name="Lindquist E.A."/>
            <person name="Lucas S.M."/>
            <person name="Mago R."/>
            <person name="Mauceli E."/>
            <person name="Morin E."/>
            <person name="Murat C."/>
            <person name="Pangilinan J.L."/>
            <person name="Park R."/>
            <person name="Pearson M."/>
            <person name="Quesneville H."/>
            <person name="Rouhier N."/>
            <person name="Sakthikumar S."/>
            <person name="Salamov A.A."/>
            <person name="Schmutz J."/>
            <person name="Selles B."/>
            <person name="Shapiro H."/>
            <person name="Tanguay P."/>
            <person name="Tuskan G.A."/>
            <person name="Henrissat B."/>
            <person name="Van de Peer Y."/>
            <person name="Rouze P."/>
            <person name="Ellis J.G."/>
            <person name="Dodds P.N."/>
            <person name="Schein J.E."/>
            <person name="Zhong S."/>
            <person name="Hamelin R.C."/>
            <person name="Grigoriev I.V."/>
            <person name="Szabo L.J."/>
            <person name="Martin F."/>
        </authorList>
    </citation>
    <scope>NUCLEOTIDE SEQUENCE [LARGE SCALE GENOMIC DNA]</scope>
    <source>
        <strain evidence="3">98AG31 / pathotype 3-4-7</strain>
    </source>
</reference>
<evidence type="ECO:0000313" key="2">
    <source>
        <dbReference type="EMBL" id="EGG08891.1"/>
    </source>
</evidence>
<proteinExistence type="predicted"/>
<dbReference type="Proteomes" id="UP000001072">
    <property type="component" value="Unassembled WGS sequence"/>
</dbReference>
<dbReference type="KEGG" id="mlr:MELLADRAFT_34673"/>
<dbReference type="VEuPathDB" id="FungiDB:MELLADRAFT_34673"/>
<feature type="chain" id="PRO_5003317583" evidence="1">
    <location>
        <begin position="20"/>
        <end position="74"/>
    </location>
</feature>
<sequence length="74" mass="7908">MLSILLKTIVIALASTANAQTYRFQCNNQVANPSGCMNYGYCTGGGFYASCSGPASDCRNGFSFCSQNCKCIRN</sequence>
<protein>
    <submittedName>
        <fullName evidence="2">Secreted protein</fullName>
    </submittedName>
</protein>
<name>F4RFQ4_MELLP</name>
<dbReference type="RefSeq" id="XP_007407865.1">
    <property type="nucleotide sequence ID" value="XM_007407803.1"/>
</dbReference>